<dbReference type="Proteomes" id="UP001565368">
    <property type="component" value="Unassembled WGS sequence"/>
</dbReference>
<name>A0ABR3QBB3_9TREE</name>
<feature type="region of interest" description="Disordered" evidence="1">
    <location>
        <begin position="279"/>
        <end position="331"/>
    </location>
</feature>
<accession>A0ABR3QBB3</accession>
<proteinExistence type="predicted"/>
<keyword evidence="3" id="KW-1185">Reference proteome</keyword>
<reference evidence="2 3" key="1">
    <citation type="submission" date="2023-08" db="EMBL/GenBank/DDBJ databases">
        <title>Annotated Genome Sequence of Vanrija albida AlHP1.</title>
        <authorList>
            <person name="Herzog R."/>
        </authorList>
    </citation>
    <scope>NUCLEOTIDE SEQUENCE [LARGE SCALE GENOMIC DNA]</scope>
    <source>
        <strain evidence="2 3">AlHP1</strain>
    </source>
</reference>
<gene>
    <name evidence="2" type="ORF">Q8F55_003013</name>
</gene>
<protein>
    <recommendedName>
        <fullName evidence="4">J domain-containing protein</fullName>
    </recommendedName>
</protein>
<dbReference type="RefSeq" id="XP_069211960.1">
    <property type="nucleotide sequence ID" value="XM_069351574.1"/>
</dbReference>
<sequence>MLTASGVAFNDDVVQIAGSPSASVMPEPFSNAPRHRGFRGYETISNSVSPYWNDVPRAVQSLAPFDPRGNHDPNTAPLFAYGPPQFTRIEQEAIVNRQNHFRESDDDMVEARQLEQDMEVYAFPQYRLVYKAELKDGGVVIADASDSDDKRMWRLDPFTPSSLSLRHSYSPDRSTAFGEISRFWRDNFMDSRPFAGIVLDDVRTDALYNIVLESMLRNPVSATTWENPLLLPCKSKEQPGIKDMAAVRDYAMVNCMLGASSPLAPTYFKVSTSATLSPHLQKKKAAAPTPPPRPAASASPQTRLGHGRHTAQKPPARQIPSHLLQSRHSDAARQSLMRRVGGQVDRQRGWQAVTEQKAKAAAEAAKREQQTRAAKGRMLPQERPLADRLGYYKVLGLAVTNDFIDYTMEVAINKRLKDQRNQMIIANHPDYSLSAVEEERRTKRAAEINVAFDHLETCEDRVKYHNAHRR</sequence>
<comment type="caution">
    <text evidence="2">The sequence shown here is derived from an EMBL/GenBank/DDBJ whole genome shotgun (WGS) entry which is preliminary data.</text>
</comment>
<dbReference type="GeneID" id="95984056"/>
<evidence type="ECO:0000313" key="3">
    <source>
        <dbReference type="Proteomes" id="UP001565368"/>
    </source>
</evidence>
<dbReference type="EMBL" id="JBBXJM010000002">
    <property type="protein sequence ID" value="KAL1412016.1"/>
    <property type="molecule type" value="Genomic_DNA"/>
</dbReference>
<evidence type="ECO:0000256" key="1">
    <source>
        <dbReference type="SAM" id="MobiDB-lite"/>
    </source>
</evidence>
<evidence type="ECO:0008006" key="4">
    <source>
        <dbReference type="Google" id="ProtNLM"/>
    </source>
</evidence>
<organism evidence="2 3">
    <name type="scientific">Vanrija albida</name>
    <dbReference type="NCBI Taxonomy" id="181172"/>
    <lineage>
        <taxon>Eukaryota</taxon>
        <taxon>Fungi</taxon>
        <taxon>Dikarya</taxon>
        <taxon>Basidiomycota</taxon>
        <taxon>Agaricomycotina</taxon>
        <taxon>Tremellomycetes</taxon>
        <taxon>Trichosporonales</taxon>
        <taxon>Trichosporonaceae</taxon>
        <taxon>Vanrija</taxon>
    </lineage>
</organism>
<evidence type="ECO:0000313" key="2">
    <source>
        <dbReference type="EMBL" id="KAL1412016.1"/>
    </source>
</evidence>